<sequence length="47" mass="5301">MAGSKQSFNVVCQNRSCFHRAISTIRDTPLSVQSIKEFENNLRGRSS</sequence>
<organism evidence="1">
    <name type="scientific">marine metagenome</name>
    <dbReference type="NCBI Taxonomy" id="408172"/>
    <lineage>
        <taxon>unclassified sequences</taxon>
        <taxon>metagenomes</taxon>
        <taxon>ecological metagenomes</taxon>
    </lineage>
</organism>
<accession>A0A382W636</accession>
<reference evidence="1" key="1">
    <citation type="submission" date="2018-05" db="EMBL/GenBank/DDBJ databases">
        <authorList>
            <person name="Lanie J.A."/>
            <person name="Ng W.-L."/>
            <person name="Kazmierczak K.M."/>
            <person name="Andrzejewski T.M."/>
            <person name="Davidsen T.M."/>
            <person name="Wayne K.J."/>
            <person name="Tettelin H."/>
            <person name="Glass J.I."/>
            <person name="Rusch D."/>
            <person name="Podicherti R."/>
            <person name="Tsui H.-C.T."/>
            <person name="Winkler M.E."/>
        </authorList>
    </citation>
    <scope>NUCLEOTIDE SEQUENCE</scope>
</reference>
<proteinExistence type="predicted"/>
<feature type="non-terminal residue" evidence="1">
    <location>
        <position position="47"/>
    </location>
</feature>
<dbReference type="EMBL" id="UINC01157196">
    <property type="protein sequence ID" value="SVD54050.1"/>
    <property type="molecule type" value="Genomic_DNA"/>
</dbReference>
<protein>
    <submittedName>
        <fullName evidence="1">Uncharacterized protein</fullName>
    </submittedName>
</protein>
<evidence type="ECO:0000313" key="1">
    <source>
        <dbReference type="EMBL" id="SVD54050.1"/>
    </source>
</evidence>
<dbReference type="AlphaFoldDB" id="A0A382W636"/>
<gene>
    <name evidence="1" type="ORF">METZ01_LOCUS406904</name>
</gene>
<name>A0A382W636_9ZZZZ</name>